<keyword evidence="5 9" id="KW-0653">Protein transport</keyword>
<dbReference type="GO" id="GO:0008320">
    <property type="term" value="F:protein transmembrane transporter activity"/>
    <property type="evidence" value="ECO:0007669"/>
    <property type="project" value="UniProtKB-UniRule"/>
</dbReference>
<evidence type="ECO:0000256" key="4">
    <source>
        <dbReference type="ARBA" id="ARBA00022692"/>
    </source>
</evidence>
<evidence type="ECO:0000313" key="11">
    <source>
        <dbReference type="Proteomes" id="UP000236728"/>
    </source>
</evidence>
<dbReference type="RefSeq" id="WP_103932536.1">
    <property type="nucleotide sequence ID" value="NZ_FNVA01000002.1"/>
</dbReference>
<evidence type="ECO:0000256" key="1">
    <source>
        <dbReference type="ARBA" id="ARBA00004370"/>
    </source>
</evidence>
<keyword evidence="6 9" id="KW-1133">Transmembrane helix</keyword>
<keyword evidence="4 9" id="KW-0812">Transmembrane</keyword>
<dbReference type="PANTHER" id="PTHR33910:SF1">
    <property type="entry name" value="PROTEIN TRANSLOCASE SUBUNIT SECE"/>
    <property type="match status" value="1"/>
</dbReference>
<evidence type="ECO:0000256" key="3">
    <source>
        <dbReference type="ARBA" id="ARBA00022475"/>
    </source>
</evidence>
<comment type="similarity">
    <text evidence="9">Belongs to the SecE/SEC61-gamma family.</text>
</comment>
<keyword evidence="3 9" id="KW-1003">Cell membrane</keyword>
<dbReference type="InterPro" id="IPR001901">
    <property type="entry name" value="Translocase_SecE/Sec61-g"/>
</dbReference>
<dbReference type="HAMAP" id="MF_00422">
    <property type="entry name" value="SecE"/>
    <property type="match status" value="1"/>
</dbReference>
<evidence type="ECO:0000256" key="8">
    <source>
        <dbReference type="ARBA" id="ARBA00023136"/>
    </source>
</evidence>
<evidence type="ECO:0000256" key="6">
    <source>
        <dbReference type="ARBA" id="ARBA00022989"/>
    </source>
</evidence>
<comment type="subcellular location">
    <subcellularLocation>
        <location evidence="9">Cell membrane</location>
        <topology evidence="9">Single-pass membrane protein</topology>
    </subcellularLocation>
    <subcellularLocation>
        <location evidence="1">Membrane</location>
    </subcellularLocation>
</comment>
<evidence type="ECO:0000256" key="9">
    <source>
        <dbReference type="HAMAP-Rule" id="MF_00422"/>
    </source>
</evidence>
<organism evidence="10 11">
    <name type="scientific">Bryocella elongata</name>
    <dbReference type="NCBI Taxonomy" id="863522"/>
    <lineage>
        <taxon>Bacteria</taxon>
        <taxon>Pseudomonadati</taxon>
        <taxon>Acidobacteriota</taxon>
        <taxon>Terriglobia</taxon>
        <taxon>Terriglobales</taxon>
        <taxon>Acidobacteriaceae</taxon>
        <taxon>Bryocella</taxon>
    </lineage>
</organism>
<dbReference type="GO" id="GO:0065002">
    <property type="term" value="P:intracellular protein transmembrane transport"/>
    <property type="evidence" value="ECO:0007669"/>
    <property type="project" value="UniProtKB-UniRule"/>
</dbReference>
<keyword evidence="8 9" id="KW-0472">Membrane</keyword>
<proteinExistence type="inferred from homology"/>
<name>A0A1H5WM77_9BACT</name>
<dbReference type="GO" id="GO:0005886">
    <property type="term" value="C:plasma membrane"/>
    <property type="evidence" value="ECO:0007669"/>
    <property type="project" value="UniProtKB-SubCell"/>
</dbReference>
<comment type="subunit">
    <text evidence="9">Component of the Sec protein translocase complex. Heterotrimer consisting of SecY, SecE and SecG subunits. The heterotrimers can form oligomers, although 1 heterotrimer is thought to be able to translocate proteins. Interacts with the ribosome. Interacts with SecDF, and other proteins may be involved. Interacts with SecA.</text>
</comment>
<dbReference type="Pfam" id="PF00584">
    <property type="entry name" value="SecE"/>
    <property type="match status" value="1"/>
</dbReference>
<dbReference type="PANTHER" id="PTHR33910">
    <property type="entry name" value="PROTEIN TRANSLOCASE SUBUNIT SECE"/>
    <property type="match status" value="1"/>
</dbReference>
<keyword evidence="7 9" id="KW-0811">Translocation</keyword>
<reference evidence="10 11" key="1">
    <citation type="submission" date="2016-10" db="EMBL/GenBank/DDBJ databases">
        <authorList>
            <person name="de Groot N.N."/>
        </authorList>
    </citation>
    <scope>NUCLEOTIDE SEQUENCE [LARGE SCALE GENOMIC DNA]</scope>
    <source>
        <strain evidence="10 11">DSM 22489</strain>
    </source>
</reference>
<keyword evidence="11" id="KW-1185">Reference proteome</keyword>
<evidence type="ECO:0000313" key="10">
    <source>
        <dbReference type="EMBL" id="SEG00067.1"/>
    </source>
</evidence>
<sequence>MSKTAVAETHEEGTAVEQALSGPARLVQFFKDTRQEMRKVVTPTRNEVQSTTIIVIATVFVFAAYFALIDATLGHGVDQLIVKLTKH</sequence>
<dbReference type="Gene3D" id="1.20.5.1030">
    <property type="entry name" value="Preprotein translocase secy subunit"/>
    <property type="match status" value="1"/>
</dbReference>
<evidence type="ECO:0000256" key="2">
    <source>
        <dbReference type="ARBA" id="ARBA00022448"/>
    </source>
</evidence>
<dbReference type="GO" id="GO:0006605">
    <property type="term" value="P:protein targeting"/>
    <property type="evidence" value="ECO:0007669"/>
    <property type="project" value="UniProtKB-UniRule"/>
</dbReference>
<gene>
    <name evidence="9" type="primary">secE</name>
    <name evidence="10" type="ORF">SAMN05421819_1630</name>
</gene>
<dbReference type="AlphaFoldDB" id="A0A1H5WM77"/>
<dbReference type="EMBL" id="FNVA01000002">
    <property type="protein sequence ID" value="SEG00067.1"/>
    <property type="molecule type" value="Genomic_DNA"/>
</dbReference>
<protein>
    <recommendedName>
        <fullName evidence="9">Protein translocase subunit SecE</fullName>
    </recommendedName>
</protein>
<dbReference type="GO" id="GO:0009306">
    <property type="term" value="P:protein secretion"/>
    <property type="evidence" value="ECO:0007669"/>
    <property type="project" value="UniProtKB-UniRule"/>
</dbReference>
<dbReference type="OrthoDB" id="9812738at2"/>
<dbReference type="NCBIfam" id="TIGR00964">
    <property type="entry name" value="secE_bact"/>
    <property type="match status" value="1"/>
</dbReference>
<evidence type="ECO:0000256" key="5">
    <source>
        <dbReference type="ARBA" id="ARBA00022927"/>
    </source>
</evidence>
<dbReference type="GO" id="GO:0043952">
    <property type="term" value="P:protein transport by the Sec complex"/>
    <property type="evidence" value="ECO:0007669"/>
    <property type="project" value="UniProtKB-UniRule"/>
</dbReference>
<dbReference type="Proteomes" id="UP000236728">
    <property type="component" value="Unassembled WGS sequence"/>
</dbReference>
<comment type="function">
    <text evidence="9">Essential subunit of the Sec protein translocation channel SecYEG. Clamps together the 2 halves of SecY. May contact the channel plug during translocation.</text>
</comment>
<evidence type="ECO:0000256" key="7">
    <source>
        <dbReference type="ARBA" id="ARBA00023010"/>
    </source>
</evidence>
<keyword evidence="2 9" id="KW-0813">Transport</keyword>
<feature type="transmembrane region" description="Helical" evidence="9">
    <location>
        <begin position="53"/>
        <end position="73"/>
    </location>
</feature>
<dbReference type="InterPro" id="IPR038379">
    <property type="entry name" value="SecE_sf"/>
</dbReference>
<accession>A0A1H5WM77</accession>
<dbReference type="InterPro" id="IPR005807">
    <property type="entry name" value="SecE_bac"/>
</dbReference>